<dbReference type="RefSeq" id="XP_073932385.1">
    <property type="nucleotide sequence ID" value="XM_074076284.1"/>
</dbReference>
<accession>A0AC58MSM1</accession>
<reference evidence="2" key="1">
    <citation type="submission" date="2025-08" db="UniProtKB">
        <authorList>
            <consortium name="RefSeq"/>
        </authorList>
    </citation>
    <scope>IDENTIFICATION</scope>
</reference>
<sequence>MPPKKRPQQRSLKAKLLFHQQPLEGPKHPCVLPQHPITHTLQVPSKTIDHSTITSWVTPQFDTTAENRLLAPQKHHHRDRPKHSSRKSTRKFPHLAFERPQSSSSNQSEKNISRRRPLVPVLSPQSCGDLSVHALQSLPYVCTPPDIQTPESSVKDNTIPPDQRENSLPRCILHTGTTKSPEPGPVLVKDTPEDKYGIKVTWRRQRHLFAHLKEKGKLSRSQFLAKS</sequence>
<dbReference type="Proteomes" id="UP001732720">
    <property type="component" value="Chromosome 6"/>
</dbReference>
<organism evidence="1 2">
    <name type="scientific">Castor canadensis</name>
    <name type="common">American beaver</name>
    <dbReference type="NCBI Taxonomy" id="51338"/>
    <lineage>
        <taxon>Eukaryota</taxon>
        <taxon>Metazoa</taxon>
        <taxon>Chordata</taxon>
        <taxon>Craniata</taxon>
        <taxon>Vertebrata</taxon>
        <taxon>Euteleostomi</taxon>
        <taxon>Mammalia</taxon>
        <taxon>Eutheria</taxon>
        <taxon>Euarchontoglires</taxon>
        <taxon>Glires</taxon>
        <taxon>Rodentia</taxon>
        <taxon>Castorimorpha</taxon>
        <taxon>Castoridae</taxon>
        <taxon>Castor</taxon>
    </lineage>
</organism>
<gene>
    <name evidence="2" type="primary">Rhno1</name>
</gene>
<name>A0AC58MSM1_CASCN</name>
<evidence type="ECO:0000313" key="1">
    <source>
        <dbReference type="Proteomes" id="UP001732720"/>
    </source>
</evidence>
<protein>
    <submittedName>
        <fullName evidence="2">RAD9, HUS1, RAD1-interacting nuclear orphan protein 1</fullName>
    </submittedName>
</protein>
<evidence type="ECO:0000313" key="2">
    <source>
        <dbReference type="RefSeq" id="XP_073932385.1"/>
    </source>
</evidence>
<proteinExistence type="predicted"/>
<keyword evidence="1" id="KW-1185">Reference proteome</keyword>